<dbReference type="RefSeq" id="WP_105001727.1">
    <property type="nucleotide sequence ID" value="NZ_MQVX01000001.1"/>
</dbReference>
<dbReference type="EMBL" id="MQVX01000001">
    <property type="protein sequence ID" value="PQJ16058.1"/>
    <property type="molecule type" value="Genomic_DNA"/>
</dbReference>
<reference evidence="2" key="1">
    <citation type="submission" date="2016-11" db="EMBL/GenBank/DDBJ databases">
        <title>Trade-off between light-utilization and light-protection in marine flavobacteria.</title>
        <authorList>
            <person name="Kumagai Y."/>
            <person name="Yoshizawa S."/>
            <person name="Kogure K."/>
        </authorList>
    </citation>
    <scope>NUCLEOTIDE SEQUENCE [LARGE SCALE GENOMIC DNA]</scope>
    <source>
        <strain evidence="2">SG-18</strain>
    </source>
</reference>
<organism evidence="1 2">
    <name type="scientific">Aureicoccus marinus</name>
    <dbReference type="NCBI Taxonomy" id="754435"/>
    <lineage>
        <taxon>Bacteria</taxon>
        <taxon>Pseudomonadati</taxon>
        <taxon>Bacteroidota</taxon>
        <taxon>Flavobacteriia</taxon>
        <taxon>Flavobacteriales</taxon>
        <taxon>Flavobacteriaceae</taxon>
        <taxon>Aureicoccus</taxon>
    </lineage>
</organism>
<protein>
    <recommendedName>
        <fullName evidence="3">DUF3558 domain-containing protein</fullName>
    </recommendedName>
</protein>
<dbReference type="Proteomes" id="UP000239366">
    <property type="component" value="Unassembled WGS sequence"/>
</dbReference>
<name>A0A2S7T912_9FLAO</name>
<gene>
    <name evidence="1" type="ORF">BST99_10270</name>
</gene>
<comment type="caution">
    <text evidence="1">The sequence shown here is derived from an EMBL/GenBank/DDBJ whole genome shotgun (WGS) entry which is preliminary data.</text>
</comment>
<proteinExistence type="predicted"/>
<evidence type="ECO:0000313" key="1">
    <source>
        <dbReference type="EMBL" id="PQJ16058.1"/>
    </source>
</evidence>
<evidence type="ECO:0008006" key="3">
    <source>
        <dbReference type="Google" id="ProtNLM"/>
    </source>
</evidence>
<sequence length="214" mass="23992">MKSKYPYTLLILILLLTTISCTGDRKSLVRQDLEDTSFVNKNFKGNLVDFDEKMSACDQITANEISSLYGFSAVDVVIQDASKLNLKNNSKPSCMFYIKSGASDFEWLRGSISVEREIAKDEYMGDIAEAVGSGENWKEAWSLKKSMYKSSEWVPGLGLAAIWNKNKTTLEIKFDGYTLVVNPIKNVLNKEEVAHNRDYKKMALGLARAGGYIN</sequence>
<accession>A0A2S7T912</accession>
<dbReference type="AlphaFoldDB" id="A0A2S7T912"/>
<dbReference type="PROSITE" id="PS51257">
    <property type="entry name" value="PROKAR_LIPOPROTEIN"/>
    <property type="match status" value="1"/>
</dbReference>
<keyword evidence="2" id="KW-1185">Reference proteome</keyword>
<dbReference type="OrthoDB" id="1431307at2"/>
<evidence type="ECO:0000313" key="2">
    <source>
        <dbReference type="Proteomes" id="UP000239366"/>
    </source>
</evidence>